<dbReference type="NCBIfam" id="NF047455">
    <property type="entry name" value="TF_Staph_AryK"/>
    <property type="match status" value="1"/>
</dbReference>
<evidence type="ECO:0000256" key="3">
    <source>
        <dbReference type="ARBA" id="ARBA00023163"/>
    </source>
</evidence>
<evidence type="ECO:0000313" key="5">
    <source>
        <dbReference type="EMBL" id="NJI01294.1"/>
    </source>
</evidence>
<dbReference type="PROSITE" id="PS00041">
    <property type="entry name" value="HTH_ARAC_FAMILY_1"/>
    <property type="match status" value="1"/>
</dbReference>
<dbReference type="GO" id="GO:0003700">
    <property type="term" value="F:DNA-binding transcription factor activity"/>
    <property type="evidence" value="ECO:0007669"/>
    <property type="project" value="InterPro"/>
</dbReference>
<keyword evidence="3" id="KW-0804">Transcription</keyword>
<dbReference type="RefSeq" id="WP_107368461.1">
    <property type="nucleotide sequence ID" value="NZ_CP045927.1"/>
</dbReference>
<evidence type="ECO:0000313" key="6">
    <source>
        <dbReference type="Proteomes" id="UP000646308"/>
    </source>
</evidence>
<dbReference type="Gene3D" id="3.20.20.80">
    <property type="entry name" value="Glycosidases"/>
    <property type="match status" value="2"/>
</dbReference>
<comment type="caution">
    <text evidence="5">The sequence shown here is derived from an EMBL/GenBank/DDBJ whole genome shotgun (WGS) entry which is preliminary data.</text>
</comment>
<dbReference type="Proteomes" id="UP000646308">
    <property type="component" value="Unassembled WGS sequence"/>
</dbReference>
<evidence type="ECO:0000256" key="1">
    <source>
        <dbReference type="ARBA" id="ARBA00023015"/>
    </source>
</evidence>
<protein>
    <submittedName>
        <fullName evidence="5">Helix-turn-helix domain-containing protein</fullName>
    </submittedName>
</protein>
<dbReference type="Pfam" id="PF12833">
    <property type="entry name" value="HTH_18"/>
    <property type="match status" value="1"/>
</dbReference>
<dbReference type="Gene3D" id="1.10.10.60">
    <property type="entry name" value="Homeodomain-like"/>
    <property type="match status" value="2"/>
</dbReference>
<dbReference type="PROSITE" id="PS01124">
    <property type="entry name" value="HTH_ARAC_FAMILY_2"/>
    <property type="match status" value="1"/>
</dbReference>
<feature type="domain" description="HTH araC/xylS-type" evidence="4">
    <location>
        <begin position="153"/>
        <end position="251"/>
    </location>
</feature>
<dbReference type="Gene3D" id="2.60.40.1500">
    <property type="entry name" value="Glycosyl hydrolase domain, family 39"/>
    <property type="match status" value="1"/>
</dbReference>
<dbReference type="SUPFAM" id="SSF51445">
    <property type="entry name" value="(Trans)glycosidases"/>
    <property type="match status" value="1"/>
</dbReference>
<accession>A0A2T4ME22</accession>
<dbReference type="SUPFAM" id="SSF51011">
    <property type="entry name" value="Glycosyl hydrolase domain"/>
    <property type="match status" value="1"/>
</dbReference>
<dbReference type="InterPro" id="IPR018062">
    <property type="entry name" value="HTH_AraC-typ_CS"/>
</dbReference>
<keyword evidence="2" id="KW-0238">DNA-binding</keyword>
<dbReference type="SUPFAM" id="SSF46689">
    <property type="entry name" value="Homeodomain-like"/>
    <property type="match status" value="2"/>
</dbReference>
<dbReference type="GeneID" id="57692863"/>
<gene>
    <name evidence="5" type="ORF">GLV84_00130</name>
</gene>
<reference evidence="5" key="1">
    <citation type="submission" date="2019-11" db="EMBL/GenBank/DDBJ databases">
        <title>Whole genome comparisons of Staphylococcus agnetis isolates from cattle and chickens.</title>
        <authorList>
            <person name="Rhoads D."/>
            <person name="Shwani A."/>
            <person name="Adkins P."/>
            <person name="Calcutt M."/>
            <person name="Middleton J."/>
        </authorList>
    </citation>
    <scope>NUCLEOTIDE SEQUENCE</scope>
    <source>
        <strain evidence="5">1387</strain>
    </source>
</reference>
<name>A0A2T4ME22_9STAP</name>
<dbReference type="InterPro" id="IPR018060">
    <property type="entry name" value="HTH_AraC"/>
</dbReference>
<dbReference type="AlphaFoldDB" id="A0A2T4ME22"/>
<dbReference type="EMBL" id="WMFL01000007">
    <property type="protein sequence ID" value="NJI01294.1"/>
    <property type="molecule type" value="Genomic_DNA"/>
</dbReference>
<keyword evidence="1" id="KW-0805">Transcription regulation</keyword>
<dbReference type="PANTHER" id="PTHR43280:SF2">
    <property type="entry name" value="HTH-TYPE TRANSCRIPTIONAL REGULATOR EXSA"/>
    <property type="match status" value="1"/>
</dbReference>
<evidence type="ECO:0000259" key="4">
    <source>
        <dbReference type="PROSITE" id="PS01124"/>
    </source>
</evidence>
<dbReference type="InterPro" id="IPR017853">
    <property type="entry name" value="GH"/>
</dbReference>
<dbReference type="InterPro" id="IPR009057">
    <property type="entry name" value="Homeodomain-like_sf"/>
</dbReference>
<proteinExistence type="predicted"/>
<sequence length="742" mass="86992">MTNYHISFNALHPRTLYKCSGITYIFVLEGRLQCLVNNTNIDIESGKVLLLNHRDELIINDLDGDFMQFNMNLQFIDHVIDGLPVFEPDSTDDSMKWIKNFLAKIGIMYLRKNKYFKLLIEQQMIELLLLMVKYIPQKDMEHGMATTEDMRLNRVCQYIEHHFNEEITLHDMAQYVNLSPAYLSKLFTKKLNMGFLQYLNKVRLDHVILDLIHTDKPMIEIALQNGFSNSALLSRTFKKQMNTTPTQYREVHQIHTQPKPHTSVSKKELILNLSRYVMNDQQHLVQNPEIGKHIQMTLHPTDETIHHFKHIIQIGNMEALLSAHVQQQLVTCQSDIGLTHVLIHDPLSSPNLILNEVITDESISNYQRYNKVDACIDFLKQHRIGLIMTLSPFDDLDAYLDQLKAFLMHIVMRDDSLEHLNLKLYIKHVDLPAYQKVIRCVERFIPNVKCIVHLDLYHPQNALNMLQYDTSHIGHVSFDANQNDLVNFDITDDELFENTKHHIIDKANEVKAFLNQHHIDKPLILLNWNTLTGDTHLTNGEYFRGGIIFEQFLRLNKMIDTIGYWLNYDLHTLHVKNEKEYMNSIELFHQYNSKRPAFFTSHLFKKLSSQVLFHDHNCIVVGRPEHFQIIVYDAEHFNPYLSLNSPLPFLENKDVALTVKHLYSGLYRLKHYTLDKEHGALYQVWQSYNTRTGIDAESIAYIDRLSYPKLEVSEKFVTQDLTYNLKLLTNAIHLIDVKKYMD</sequence>
<evidence type="ECO:0000256" key="2">
    <source>
        <dbReference type="ARBA" id="ARBA00023125"/>
    </source>
</evidence>
<dbReference type="GO" id="GO:0043565">
    <property type="term" value="F:sequence-specific DNA binding"/>
    <property type="evidence" value="ECO:0007669"/>
    <property type="project" value="InterPro"/>
</dbReference>
<organism evidence="5 6">
    <name type="scientific">Staphylococcus agnetis</name>
    <dbReference type="NCBI Taxonomy" id="985762"/>
    <lineage>
        <taxon>Bacteria</taxon>
        <taxon>Bacillati</taxon>
        <taxon>Bacillota</taxon>
        <taxon>Bacilli</taxon>
        <taxon>Bacillales</taxon>
        <taxon>Staphylococcaceae</taxon>
        <taxon>Staphylococcus</taxon>
    </lineage>
</organism>
<dbReference type="SMART" id="SM00342">
    <property type="entry name" value="HTH_ARAC"/>
    <property type="match status" value="1"/>
</dbReference>
<dbReference type="PANTHER" id="PTHR43280">
    <property type="entry name" value="ARAC-FAMILY TRANSCRIPTIONAL REGULATOR"/>
    <property type="match status" value="1"/>
</dbReference>